<protein>
    <recommendedName>
        <fullName evidence="5">NlpC/P60 domain-containing protein</fullName>
    </recommendedName>
</protein>
<dbReference type="AlphaFoldDB" id="A0A1F6U1Y8"/>
<sequence length="141" mass="15560">MIVFPGCGHAPTVDSTPALGRQAADQALAMVGKPYRYGGNTPKGFDCSGLVQYSYGRVGVQLPHGTRNLLRVSRPISRDSLQRGDLVFFTQEGKKSSHVALYLGSDRFVHSPSSGKNVYVAGFNDPYWQRHFTEARRLEID</sequence>
<organism evidence="6 7">
    <name type="scientific">Candidatus Muproteobacteria bacterium RIFCSPLOWO2_01_FULL_60_18</name>
    <dbReference type="NCBI Taxonomy" id="1817768"/>
    <lineage>
        <taxon>Bacteria</taxon>
        <taxon>Pseudomonadati</taxon>
        <taxon>Pseudomonadota</taxon>
        <taxon>Candidatus Muproteobacteria</taxon>
    </lineage>
</organism>
<reference evidence="6 7" key="1">
    <citation type="journal article" date="2016" name="Nat. Commun.">
        <title>Thousands of microbial genomes shed light on interconnected biogeochemical processes in an aquifer system.</title>
        <authorList>
            <person name="Anantharaman K."/>
            <person name="Brown C.T."/>
            <person name="Hug L.A."/>
            <person name="Sharon I."/>
            <person name="Castelle C.J."/>
            <person name="Probst A.J."/>
            <person name="Thomas B.C."/>
            <person name="Singh A."/>
            <person name="Wilkins M.J."/>
            <person name="Karaoz U."/>
            <person name="Brodie E.L."/>
            <person name="Williams K.H."/>
            <person name="Hubbard S.S."/>
            <person name="Banfield J.F."/>
        </authorList>
    </citation>
    <scope>NUCLEOTIDE SEQUENCE [LARGE SCALE GENOMIC DNA]</scope>
</reference>
<evidence type="ECO:0000256" key="4">
    <source>
        <dbReference type="ARBA" id="ARBA00022807"/>
    </source>
</evidence>
<evidence type="ECO:0000256" key="2">
    <source>
        <dbReference type="ARBA" id="ARBA00022670"/>
    </source>
</evidence>
<dbReference type="PROSITE" id="PS51935">
    <property type="entry name" value="NLPC_P60"/>
    <property type="match status" value="1"/>
</dbReference>
<dbReference type="Proteomes" id="UP000179037">
    <property type="component" value="Unassembled WGS sequence"/>
</dbReference>
<dbReference type="GO" id="GO:0006508">
    <property type="term" value="P:proteolysis"/>
    <property type="evidence" value="ECO:0007669"/>
    <property type="project" value="UniProtKB-KW"/>
</dbReference>
<dbReference type="SUPFAM" id="SSF54001">
    <property type="entry name" value="Cysteine proteinases"/>
    <property type="match status" value="1"/>
</dbReference>
<comment type="caution">
    <text evidence="6">The sequence shown here is derived from an EMBL/GenBank/DDBJ whole genome shotgun (WGS) entry which is preliminary data.</text>
</comment>
<dbReference type="PANTHER" id="PTHR47053">
    <property type="entry name" value="MUREIN DD-ENDOPEPTIDASE MEPH-RELATED"/>
    <property type="match status" value="1"/>
</dbReference>
<name>A0A1F6U1Y8_9PROT</name>
<dbReference type="STRING" id="1817768.A3A87_04645"/>
<proteinExistence type="inferred from homology"/>
<dbReference type="GO" id="GO:0008234">
    <property type="term" value="F:cysteine-type peptidase activity"/>
    <property type="evidence" value="ECO:0007669"/>
    <property type="project" value="UniProtKB-KW"/>
</dbReference>
<evidence type="ECO:0000256" key="1">
    <source>
        <dbReference type="ARBA" id="ARBA00007074"/>
    </source>
</evidence>
<keyword evidence="3" id="KW-0378">Hydrolase</keyword>
<dbReference type="InterPro" id="IPR038765">
    <property type="entry name" value="Papain-like_cys_pep_sf"/>
</dbReference>
<dbReference type="EMBL" id="MFTC01000043">
    <property type="protein sequence ID" value="OGI51361.1"/>
    <property type="molecule type" value="Genomic_DNA"/>
</dbReference>
<evidence type="ECO:0000259" key="5">
    <source>
        <dbReference type="PROSITE" id="PS51935"/>
    </source>
</evidence>
<keyword evidence="2" id="KW-0645">Protease</keyword>
<dbReference type="Gene3D" id="3.90.1720.10">
    <property type="entry name" value="endopeptidase domain like (from Nostoc punctiforme)"/>
    <property type="match status" value="1"/>
</dbReference>
<dbReference type="InterPro" id="IPR000064">
    <property type="entry name" value="NLP_P60_dom"/>
</dbReference>
<accession>A0A1F6U1Y8</accession>
<evidence type="ECO:0000313" key="7">
    <source>
        <dbReference type="Proteomes" id="UP000179037"/>
    </source>
</evidence>
<dbReference type="PANTHER" id="PTHR47053:SF1">
    <property type="entry name" value="MUREIN DD-ENDOPEPTIDASE MEPH-RELATED"/>
    <property type="match status" value="1"/>
</dbReference>
<gene>
    <name evidence="6" type="ORF">A3A87_04645</name>
</gene>
<dbReference type="InterPro" id="IPR051202">
    <property type="entry name" value="Peptidase_C40"/>
</dbReference>
<keyword evidence="4" id="KW-0788">Thiol protease</keyword>
<comment type="similarity">
    <text evidence="1">Belongs to the peptidase C40 family.</text>
</comment>
<feature type="domain" description="NlpC/P60" evidence="5">
    <location>
        <begin position="17"/>
        <end position="139"/>
    </location>
</feature>
<dbReference type="Pfam" id="PF00877">
    <property type="entry name" value="NLPC_P60"/>
    <property type="match status" value="1"/>
</dbReference>
<evidence type="ECO:0000313" key="6">
    <source>
        <dbReference type="EMBL" id="OGI51361.1"/>
    </source>
</evidence>
<evidence type="ECO:0000256" key="3">
    <source>
        <dbReference type="ARBA" id="ARBA00022801"/>
    </source>
</evidence>